<feature type="region of interest" description="Disordered" evidence="1">
    <location>
        <begin position="1"/>
        <end position="23"/>
    </location>
</feature>
<protein>
    <submittedName>
        <fullName evidence="2">Uncharacterized protein</fullName>
    </submittedName>
</protein>
<dbReference type="EMBL" id="PJQY01001050">
    <property type="protein sequence ID" value="PQQ05707.1"/>
    <property type="molecule type" value="Genomic_DNA"/>
</dbReference>
<dbReference type="OrthoDB" id="1812916at2759"/>
<comment type="caution">
    <text evidence="2">The sequence shown here is derived from an EMBL/GenBank/DDBJ whole genome shotgun (WGS) entry which is preliminary data.</text>
</comment>
<sequence>MWESCKIEKKEFSPERNKSRNPLKRKWTQRLGVVRRCWIKLMELLQPKSIDDGRISPSKQQQTQNKKPLLRKFGSVFKKKSTSNQK</sequence>
<feature type="compositionally biased region" description="Basic residues" evidence="1">
    <location>
        <begin position="77"/>
        <end position="86"/>
    </location>
</feature>
<dbReference type="STRING" id="2094558.A0A314YHA3"/>
<feature type="compositionally biased region" description="Polar residues" evidence="1">
    <location>
        <begin position="57"/>
        <end position="66"/>
    </location>
</feature>
<feature type="compositionally biased region" description="Basic and acidic residues" evidence="1">
    <location>
        <begin position="1"/>
        <end position="18"/>
    </location>
</feature>
<proteinExistence type="predicted"/>
<dbReference type="AlphaFoldDB" id="A0A314YHA3"/>
<dbReference type="Proteomes" id="UP000250321">
    <property type="component" value="Unassembled WGS sequence"/>
</dbReference>
<reference evidence="2 3" key="1">
    <citation type="submission" date="2018-02" db="EMBL/GenBank/DDBJ databases">
        <title>Draft genome of wild Prunus yedoensis var. nudiflora.</title>
        <authorList>
            <person name="Baek S."/>
            <person name="Kim J.-H."/>
            <person name="Choi K."/>
            <person name="Kim G.-B."/>
            <person name="Cho A."/>
            <person name="Jang H."/>
            <person name="Shin C.-H."/>
            <person name="Yu H.-J."/>
            <person name="Mun J.-H."/>
        </authorList>
    </citation>
    <scope>NUCLEOTIDE SEQUENCE [LARGE SCALE GENOMIC DNA]</scope>
    <source>
        <strain evidence="3">cv. Jeju island</strain>
        <tissue evidence="2">Leaf</tissue>
    </source>
</reference>
<accession>A0A314YHA3</accession>
<keyword evidence="3" id="KW-1185">Reference proteome</keyword>
<organism evidence="2 3">
    <name type="scientific">Prunus yedoensis var. nudiflora</name>
    <dbReference type="NCBI Taxonomy" id="2094558"/>
    <lineage>
        <taxon>Eukaryota</taxon>
        <taxon>Viridiplantae</taxon>
        <taxon>Streptophyta</taxon>
        <taxon>Embryophyta</taxon>
        <taxon>Tracheophyta</taxon>
        <taxon>Spermatophyta</taxon>
        <taxon>Magnoliopsida</taxon>
        <taxon>eudicotyledons</taxon>
        <taxon>Gunneridae</taxon>
        <taxon>Pentapetalae</taxon>
        <taxon>rosids</taxon>
        <taxon>fabids</taxon>
        <taxon>Rosales</taxon>
        <taxon>Rosaceae</taxon>
        <taxon>Amygdaloideae</taxon>
        <taxon>Amygdaleae</taxon>
        <taxon>Prunus</taxon>
    </lineage>
</organism>
<evidence type="ECO:0000256" key="1">
    <source>
        <dbReference type="SAM" id="MobiDB-lite"/>
    </source>
</evidence>
<name>A0A314YHA3_PRUYE</name>
<evidence type="ECO:0000313" key="3">
    <source>
        <dbReference type="Proteomes" id="UP000250321"/>
    </source>
</evidence>
<gene>
    <name evidence="2" type="ORF">Pyn_09025</name>
</gene>
<evidence type="ECO:0000313" key="2">
    <source>
        <dbReference type="EMBL" id="PQQ05707.1"/>
    </source>
</evidence>
<feature type="region of interest" description="Disordered" evidence="1">
    <location>
        <begin position="50"/>
        <end position="86"/>
    </location>
</feature>